<protein>
    <submittedName>
        <fullName evidence="6">Tellurite resistance protein-like permease</fullName>
    </submittedName>
</protein>
<organism evidence="6 7">
    <name type="scientific">Pseudomonas knackmussii (strain DSM 6978 / CCUG 54928 / LMG 23759 / B13)</name>
    <dbReference type="NCBI Taxonomy" id="1301098"/>
    <lineage>
        <taxon>Bacteria</taxon>
        <taxon>Pseudomonadati</taxon>
        <taxon>Pseudomonadota</taxon>
        <taxon>Gammaproteobacteria</taxon>
        <taxon>Pseudomonadales</taxon>
        <taxon>Pseudomonadaceae</taxon>
        <taxon>Pseudomonas</taxon>
    </lineage>
</organism>
<accession>A0A024HGY1</accession>
<dbReference type="PANTHER" id="PTHR37955:SF1">
    <property type="entry name" value="DEP DOMAIN-CONTAINING PROTEIN"/>
    <property type="match status" value="1"/>
</dbReference>
<evidence type="ECO:0000256" key="2">
    <source>
        <dbReference type="ARBA" id="ARBA00022692"/>
    </source>
</evidence>
<feature type="transmembrane region" description="Helical" evidence="5">
    <location>
        <begin position="297"/>
        <end position="319"/>
    </location>
</feature>
<dbReference type="InterPro" id="IPR004695">
    <property type="entry name" value="SLAC1/Mae1/Ssu1/TehA"/>
</dbReference>
<dbReference type="PANTHER" id="PTHR37955">
    <property type="entry name" value="TELLURITE RESISTANCE PROTEIN TEHA"/>
    <property type="match status" value="1"/>
</dbReference>
<feature type="transmembrane region" description="Helical" evidence="5">
    <location>
        <begin position="156"/>
        <end position="178"/>
    </location>
</feature>
<dbReference type="PATRIC" id="fig|1301098.3.peg.2424"/>
<comment type="subcellular location">
    <subcellularLocation>
        <location evidence="1">Membrane</location>
        <topology evidence="1">Multi-pass membrane protein</topology>
    </subcellularLocation>
</comment>
<dbReference type="OrthoDB" id="309023at2"/>
<dbReference type="STRING" id="1301098.PKB_2420"/>
<dbReference type="CDD" id="cd09323">
    <property type="entry name" value="TDT_SLAC1_like"/>
    <property type="match status" value="1"/>
</dbReference>
<sequence>MNTVYPPTTDVAQAVTTSKTSIKNLPINLFGSVMGLAGLGLAWRLSGQYYGVGGALGEAIGALAGLVFVLLTLSYLAKWVKHPEAVRAEFGHPIASNFFGTVTIALLLLSAVAAPHNALLGQALWILGSALTVLLAGLVVSRLLSGNQDSSNAVPAWLIPGVATLDIAVTGAHMPMAWVAEFNLFALAVGAVLALVFFTRIFSRLTHEAVLAKGMVPSLMVLIAPFEVGFLAYTNVFGQIDQFASVLFYFGLFLFVVLSFKVFRRDVPFAPSWWAISFPIAALSNAALKYAHAHDNTVLTVIAAVILLFLTVALTVLMVKTLNSLFSGKLLAN</sequence>
<keyword evidence="7" id="KW-1185">Reference proteome</keyword>
<evidence type="ECO:0000256" key="5">
    <source>
        <dbReference type="SAM" id="Phobius"/>
    </source>
</evidence>
<keyword evidence="2 5" id="KW-0812">Transmembrane</keyword>
<feature type="transmembrane region" description="Helical" evidence="5">
    <location>
        <begin position="184"/>
        <end position="203"/>
    </location>
</feature>
<feature type="transmembrane region" description="Helical" evidence="5">
    <location>
        <begin position="55"/>
        <end position="77"/>
    </location>
</feature>
<dbReference type="Pfam" id="PF03595">
    <property type="entry name" value="SLAC1"/>
    <property type="match status" value="1"/>
</dbReference>
<dbReference type="RefSeq" id="WP_043251975.1">
    <property type="nucleotide sequence ID" value="NZ_HG322950.1"/>
</dbReference>
<feature type="transmembrane region" description="Helical" evidence="5">
    <location>
        <begin position="124"/>
        <end position="144"/>
    </location>
</feature>
<feature type="transmembrane region" description="Helical" evidence="5">
    <location>
        <begin position="242"/>
        <end position="260"/>
    </location>
</feature>
<evidence type="ECO:0000313" key="6">
    <source>
        <dbReference type="EMBL" id="CDF83767.1"/>
    </source>
</evidence>
<evidence type="ECO:0000313" key="7">
    <source>
        <dbReference type="Proteomes" id="UP000025241"/>
    </source>
</evidence>
<reference evidence="6 7" key="2">
    <citation type="submission" date="2014-05" db="EMBL/GenBank/DDBJ databases">
        <title>Genome sequence of the 3-chlorobenzoate degrading bacterium Pseudomonas knackmussii B13 shows multiple evidence for horizontal gene transfer.</title>
        <authorList>
            <person name="Miyazaki R."/>
            <person name="Bertelli C."/>
            <person name="Falquet L."/>
            <person name="Robinson-Rechavi M."/>
            <person name="Gharib W."/>
            <person name="Roy S."/>
            <person name="Van der Meer J.R."/>
        </authorList>
    </citation>
    <scope>NUCLEOTIDE SEQUENCE [LARGE SCALE GENOMIC DNA]</scope>
    <source>
        <strain evidence="6 7">B13</strain>
    </source>
</reference>
<dbReference type="AlphaFoldDB" id="A0A024HGY1"/>
<gene>
    <name evidence="6" type="ORF">PKB_2420</name>
</gene>
<dbReference type="EMBL" id="HG322950">
    <property type="protein sequence ID" value="CDF83767.1"/>
    <property type="molecule type" value="Genomic_DNA"/>
</dbReference>
<reference evidence="6 7" key="1">
    <citation type="submission" date="2013-03" db="EMBL/GenBank/DDBJ databases">
        <authorList>
            <person name="Linke B."/>
        </authorList>
    </citation>
    <scope>NUCLEOTIDE SEQUENCE [LARGE SCALE GENOMIC DNA]</scope>
    <source>
        <strain evidence="6 7">B13</strain>
    </source>
</reference>
<name>A0A024HGY1_PSEKB</name>
<proteinExistence type="predicted"/>
<dbReference type="eggNOG" id="COG1275">
    <property type="taxonomic scope" value="Bacteria"/>
</dbReference>
<dbReference type="Proteomes" id="UP000025241">
    <property type="component" value="Chromosome I"/>
</dbReference>
<evidence type="ECO:0000256" key="4">
    <source>
        <dbReference type="ARBA" id="ARBA00023136"/>
    </source>
</evidence>
<dbReference type="KEGG" id="pkc:PKB_2420"/>
<feature type="transmembrane region" description="Helical" evidence="5">
    <location>
        <begin position="215"/>
        <end position="236"/>
    </location>
</feature>
<dbReference type="InterPro" id="IPR038665">
    <property type="entry name" value="Voltage-dep_anion_channel_sf"/>
</dbReference>
<feature type="transmembrane region" description="Helical" evidence="5">
    <location>
        <begin position="25"/>
        <end position="43"/>
    </location>
</feature>
<keyword evidence="4 5" id="KW-0472">Membrane</keyword>
<dbReference type="GO" id="GO:0046583">
    <property type="term" value="F:monoatomic cation efflux transmembrane transporter activity"/>
    <property type="evidence" value="ECO:0007669"/>
    <property type="project" value="TreeGrafter"/>
</dbReference>
<dbReference type="InterPro" id="IPR052951">
    <property type="entry name" value="Tellurite_res_ion_channel"/>
</dbReference>
<evidence type="ECO:0000256" key="3">
    <source>
        <dbReference type="ARBA" id="ARBA00022989"/>
    </source>
</evidence>
<feature type="transmembrane region" description="Helical" evidence="5">
    <location>
        <begin position="98"/>
        <end position="118"/>
    </location>
</feature>
<dbReference type="GO" id="GO:0005886">
    <property type="term" value="C:plasma membrane"/>
    <property type="evidence" value="ECO:0007669"/>
    <property type="project" value="TreeGrafter"/>
</dbReference>
<evidence type="ECO:0000256" key="1">
    <source>
        <dbReference type="ARBA" id="ARBA00004141"/>
    </source>
</evidence>
<dbReference type="HOGENOM" id="CLU_044414_0_0_6"/>
<keyword evidence="3 5" id="KW-1133">Transmembrane helix</keyword>
<dbReference type="Gene3D" id="1.50.10.150">
    <property type="entry name" value="Voltage-dependent anion channel"/>
    <property type="match status" value="1"/>
</dbReference>